<comment type="caution">
    <text evidence="1">The sequence shown here is derived from an EMBL/GenBank/DDBJ whole genome shotgun (WGS) entry which is preliminary data.</text>
</comment>
<gene>
    <name evidence="1" type="ORF">CYMTET_9299</name>
</gene>
<proteinExistence type="predicted"/>
<sequence>MSTLKKNSSVLGLNSAADVRIKRSRTLAPFSPFMRYMCANRIVLQSYVYEVLNDTDLALLSLTCKLLLSSVVEYYELQASDEGMASSAPQNRKRRICVSDCLSTLELQRFYAMSVQNFLVRIDIHQPLEGLSMFSCDAGRRLCTAAVEMNDLLQIRAKVWSVATGPLVDALVLRFGYRRRFYHVGPRLTDVDQLMLFLRPAFRFPTAALNGSDYKNFKYDSQYDSYHTWYIKWHSETKTRKARLNYVRMFIWNDVDHNLLKYNLPWASIAYNENNVCALLGTAHDT</sequence>
<evidence type="ECO:0000313" key="2">
    <source>
        <dbReference type="Proteomes" id="UP001190700"/>
    </source>
</evidence>
<dbReference type="Proteomes" id="UP001190700">
    <property type="component" value="Unassembled WGS sequence"/>
</dbReference>
<protein>
    <submittedName>
        <fullName evidence="1">Uncharacterized protein</fullName>
    </submittedName>
</protein>
<reference evidence="1 2" key="1">
    <citation type="journal article" date="2015" name="Genome Biol. Evol.">
        <title>Comparative Genomics of a Bacterivorous Green Alga Reveals Evolutionary Causalities and Consequences of Phago-Mixotrophic Mode of Nutrition.</title>
        <authorList>
            <person name="Burns J.A."/>
            <person name="Paasch A."/>
            <person name="Narechania A."/>
            <person name="Kim E."/>
        </authorList>
    </citation>
    <scope>NUCLEOTIDE SEQUENCE [LARGE SCALE GENOMIC DNA]</scope>
    <source>
        <strain evidence="1 2">PLY_AMNH</strain>
    </source>
</reference>
<dbReference type="AlphaFoldDB" id="A0AAE0GRY8"/>
<accession>A0AAE0GRY8</accession>
<organism evidence="1 2">
    <name type="scientific">Cymbomonas tetramitiformis</name>
    <dbReference type="NCBI Taxonomy" id="36881"/>
    <lineage>
        <taxon>Eukaryota</taxon>
        <taxon>Viridiplantae</taxon>
        <taxon>Chlorophyta</taxon>
        <taxon>Pyramimonadophyceae</taxon>
        <taxon>Pyramimonadales</taxon>
        <taxon>Pyramimonadaceae</taxon>
        <taxon>Cymbomonas</taxon>
    </lineage>
</organism>
<dbReference type="EMBL" id="LGRX02003081">
    <property type="protein sequence ID" value="KAK3282986.1"/>
    <property type="molecule type" value="Genomic_DNA"/>
</dbReference>
<keyword evidence="2" id="KW-1185">Reference proteome</keyword>
<evidence type="ECO:0000313" key="1">
    <source>
        <dbReference type="EMBL" id="KAK3282986.1"/>
    </source>
</evidence>
<name>A0AAE0GRY8_9CHLO</name>